<accession>A0A975TXQ3</accession>
<keyword evidence="1" id="KW-0812">Transmembrane</keyword>
<dbReference type="EMBL" id="CP078073">
    <property type="protein sequence ID" value="QXL89171.1"/>
    <property type="molecule type" value="Genomic_DNA"/>
</dbReference>
<dbReference type="AlphaFoldDB" id="A0A975TXQ3"/>
<feature type="signal peptide" evidence="2">
    <location>
        <begin position="1"/>
        <end position="29"/>
    </location>
</feature>
<protein>
    <submittedName>
        <fullName evidence="4">VPLPA-CTERM sorting domain-containing protein</fullName>
    </submittedName>
</protein>
<evidence type="ECO:0000313" key="5">
    <source>
        <dbReference type="Proteomes" id="UP000693972"/>
    </source>
</evidence>
<keyword evidence="2" id="KW-0732">Signal</keyword>
<keyword evidence="5" id="KW-1185">Reference proteome</keyword>
<dbReference type="NCBIfam" id="TIGR03370">
    <property type="entry name" value="VPLPA-CTERM"/>
    <property type="match status" value="1"/>
</dbReference>
<dbReference type="Proteomes" id="UP000693972">
    <property type="component" value="Unassembled WGS sequence"/>
</dbReference>
<evidence type="ECO:0000256" key="1">
    <source>
        <dbReference type="SAM" id="Phobius"/>
    </source>
</evidence>
<name>A0A975TXQ3_9RHOB</name>
<evidence type="ECO:0000313" key="3">
    <source>
        <dbReference type="EMBL" id="MBY4892423.1"/>
    </source>
</evidence>
<dbReference type="RefSeq" id="WP_257892217.1">
    <property type="nucleotide sequence ID" value="NZ_JAIMBW010000001.1"/>
</dbReference>
<sequence>MALNFKFLLAAGAVALSASVASVASVASANTVTFDPLAQGDDTISQPGRDNYVSLDLNQDGYSDILLGISDGRFSFGRAFVQALSDEFRFVDGPPVTPVPVEPTPNDTPRDLDDAPFQFVAPYQEVLISDRLYGAGDTIAEADFSTNRFDALFGSTSASFPNLLPEVGDTANFGFRIEIGESQYQQIDGFLPTGFIGDSQVFFGFLQVSHGSIVIGQAGYSTVPGVSAVIPGGGSISPVPLPAGAVLLLGALGGLGAMRLRRRA</sequence>
<evidence type="ECO:0000256" key="2">
    <source>
        <dbReference type="SAM" id="SignalP"/>
    </source>
</evidence>
<feature type="transmembrane region" description="Helical" evidence="1">
    <location>
        <begin position="239"/>
        <end position="258"/>
    </location>
</feature>
<dbReference type="EMBL" id="JAIMBW010000001">
    <property type="protein sequence ID" value="MBY4892423.1"/>
    <property type="molecule type" value="Genomic_DNA"/>
</dbReference>
<dbReference type="InterPro" id="IPR022472">
    <property type="entry name" value="VPLPA-CTERM"/>
</dbReference>
<proteinExistence type="predicted"/>
<evidence type="ECO:0000313" key="4">
    <source>
        <dbReference type="EMBL" id="QXL89171.1"/>
    </source>
</evidence>
<feature type="chain" id="PRO_5037907739" evidence="2">
    <location>
        <begin position="30"/>
        <end position="264"/>
    </location>
</feature>
<keyword evidence="1" id="KW-0472">Membrane</keyword>
<reference evidence="4 5" key="1">
    <citation type="submission" date="2021-07" db="EMBL/GenBank/DDBJ databases">
        <title>Karlodiniumbacter phycospheric gen. nov., sp. nov., a phycosphere bacterium isolated from karlodinium veneficum.</title>
        <authorList>
            <person name="Peng Y."/>
            <person name="Jiang L."/>
            <person name="Lee J."/>
        </authorList>
    </citation>
    <scope>NUCLEOTIDE SEQUENCE</scope>
    <source>
        <strain evidence="4 5">N5</strain>
    </source>
</reference>
<gene>
    <name evidence="3" type="ORF">KUL25_06570</name>
    <name evidence="4" type="ORF">KUL25_06575</name>
</gene>
<organism evidence="4">
    <name type="scientific">Gymnodinialimonas phycosphaerae</name>
    <dbReference type="NCBI Taxonomy" id="2841589"/>
    <lineage>
        <taxon>Bacteria</taxon>
        <taxon>Pseudomonadati</taxon>
        <taxon>Pseudomonadota</taxon>
        <taxon>Alphaproteobacteria</taxon>
        <taxon>Rhodobacterales</taxon>
        <taxon>Paracoccaceae</taxon>
        <taxon>Gymnodinialimonas</taxon>
    </lineage>
</organism>
<keyword evidence="1" id="KW-1133">Transmembrane helix</keyword>